<dbReference type="PANTHER" id="PTHR33112">
    <property type="entry name" value="DOMAIN PROTEIN, PUTATIVE-RELATED"/>
    <property type="match status" value="1"/>
</dbReference>
<reference evidence="1" key="1">
    <citation type="journal article" date="2023" name="Mol. Phylogenet. Evol.">
        <title>Genome-scale phylogeny and comparative genomics of the fungal order Sordariales.</title>
        <authorList>
            <person name="Hensen N."/>
            <person name="Bonometti L."/>
            <person name="Westerberg I."/>
            <person name="Brannstrom I.O."/>
            <person name="Guillou S."/>
            <person name="Cros-Aarteil S."/>
            <person name="Calhoun S."/>
            <person name="Haridas S."/>
            <person name="Kuo A."/>
            <person name="Mondo S."/>
            <person name="Pangilinan J."/>
            <person name="Riley R."/>
            <person name="LaButti K."/>
            <person name="Andreopoulos B."/>
            <person name="Lipzen A."/>
            <person name="Chen C."/>
            <person name="Yan M."/>
            <person name="Daum C."/>
            <person name="Ng V."/>
            <person name="Clum A."/>
            <person name="Steindorff A."/>
            <person name="Ohm R.A."/>
            <person name="Martin F."/>
            <person name="Silar P."/>
            <person name="Natvig D.O."/>
            <person name="Lalanne C."/>
            <person name="Gautier V."/>
            <person name="Ament-Velasquez S.L."/>
            <person name="Kruys A."/>
            <person name="Hutchinson M.I."/>
            <person name="Powell A.J."/>
            <person name="Barry K."/>
            <person name="Miller A.N."/>
            <person name="Grigoriev I.V."/>
            <person name="Debuchy R."/>
            <person name="Gladieux P."/>
            <person name="Hiltunen Thoren M."/>
            <person name="Johannesson H."/>
        </authorList>
    </citation>
    <scope>NUCLEOTIDE SEQUENCE</scope>
    <source>
        <strain evidence="1">CBS 103.79</strain>
    </source>
</reference>
<proteinExistence type="predicted"/>
<dbReference type="Proteomes" id="UP001303889">
    <property type="component" value="Unassembled WGS sequence"/>
</dbReference>
<dbReference type="EMBL" id="MU856089">
    <property type="protein sequence ID" value="KAK3897697.1"/>
    <property type="molecule type" value="Genomic_DNA"/>
</dbReference>
<evidence type="ECO:0000313" key="1">
    <source>
        <dbReference type="EMBL" id="KAK3897697.1"/>
    </source>
</evidence>
<reference evidence="1" key="2">
    <citation type="submission" date="2023-05" db="EMBL/GenBank/DDBJ databases">
        <authorList>
            <consortium name="Lawrence Berkeley National Laboratory"/>
            <person name="Steindorff A."/>
            <person name="Hensen N."/>
            <person name="Bonometti L."/>
            <person name="Westerberg I."/>
            <person name="Brannstrom I.O."/>
            <person name="Guillou S."/>
            <person name="Cros-Aarteil S."/>
            <person name="Calhoun S."/>
            <person name="Haridas S."/>
            <person name="Kuo A."/>
            <person name="Mondo S."/>
            <person name="Pangilinan J."/>
            <person name="Riley R."/>
            <person name="Labutti K."/>
            <person name="Andreopoulos B."/>
            <person name="Lipzen A."/>
            <person name="Chen C."/>
            <person name="Yanf M."/>
            <person name="Daum C."/>
            <person name="Ng V."/>
            <person name="Clum A."/>
            <person name="Ohm R."/>
            <person name="Martin F."/>
            <person name="Silar P."/>
            <person name="Natvig D."/>
            <person name="Lalanne C."/>
            <person name="Gautier V."/>
            <person name="Ament-Velasquez S.L."/>
            <person name="Kruys A."/>
            <person name="Hutchinson M.I."/>
            <person name="Powell A.J."/>
            <person name="Barry K."/>
            <person name="Miller A.N."/>
            <person name="Grigoriev I.V."/>
            <person name="Debuchy R."/>
            <person name="Gladieux P."/>
            <person name="Thoren M.H."/>
            <person name="Johannesson H."/>
        </authorList>
    </citation>
    <scope>NUCLEOTIDE SEQUENCE</scope>
    <source>
        <strain evidence="1">CBS 103.79</strain>
    </source>
</reference>
<name>A0AAN6MB28_9PEZI</name>
<dbReference type="AlphaFoldDB" id="A0AAN6MB28"/>
<accession>A0AAN6MB28</accession>
<dbReference type="PANTHER" id="PTHR33112:SF10">
    <property type="entry name" value="TOL"/>
    <property type="match status" value="1"/>
</dbReference>
<evidence type="ECO:0000313" key="2">
    <source>
        <dbReference type="Proteomes" id="UP001303889"/>
    </source>
</evidence>
<sequence length="206" mass="23205">MAATSATNPAVDEGILESVAPPARAPIPGSLVDWWKPGTPQSGAFDNFASDVEGSELNQRGWVLQERALSHRTIHFASTQTYWECGHGIRCESFAKLKNQTTQGLSDSHFPRVAVGKFDENQIYLIHWLFEKYSRCGLSNPTDRSVAIQGLEQRLGERLLSGWRYGVLGRFFHRCLIWQPRGGKKVKRIDPNIPSWSWMAYTGEIT</sequence>
<comment type="caution">
    <text evidence="1">The sequence shown here is derived from an EMBL/GenBank/DDBJ whole genome shotgun (WGS) entry which is preliminary data.</text>
</comment>
<gene>
    <name evidence="1" type="ORF">C8A05DRAFT_38726</name>
</gene>
<keyword evidence="2" id="KW-1185">Reference proteome</keyword>
<organism evidence="1 2">
    <name type="scientific">Staphylotrichum tortipilum</name>
    <dbReference type="NCBI Taxonomy" id="2831512"/>
    <lineage>
        <taxon>Eukaryota</taxon>
        <taxon>Fungi</taxon>
        <taxon>Dikarya</taxon>
        <taxon>Ascomycota</taxon>
        <taxon>Pezizomycotina</taxon>
        <taxon>Sordariomycetes</taxon>
        <taxon>Sordariomycetidae</taxon>
        <taxon>Sordariales</taxon>
        <taxon>Chaetomiaceae</taxon>
        <taxon>Staphylotrichum</taxon>
    </lineage>
</organism>
<protein>
    <submittedName>
        <fullName evidence="1">Uncharacterized protein</fullName>
    </submittedName>
</protein>